<dbReference type="EMBL" id="KZ110593">
    <property type="protein sequence ID" value="OSX65213.1"/>
    <property type="molecule type" value="Genomic_DNA"/>
</dbReference>
<proteinExistence type="predicted"/>
<evidence type="ECO:0000256" key="3">
    <source>
        <dbReference type="ARBA" id="ARBA00022786"/>
    </source>
</evidence>
<dbReference type="GO" id="GO:0051301">
    <property type="term" value="P:cell division"/>
    <property type="evidence" value="ECO:0007669"/>
    <property type="project" value="UniProtKB-KW"/>
</dbReference>
<keyword evidence="6" id="KW-1185">Reference proteome</keyword>
<evidence type="ECO:0000256" key="1">
    <source>
        <dbReference type="ARBA" id="ARBA00022618"/>
    </source>
</evidence>
<keyword evidence="2" id="KW-0498">Mitosis</keyword>
<sequence length="611" mass="70044">MSDPPPPTTSHILRPHHVNLLNLFLLTFLEFERTQPDALPPPFFAHIYRVLLRETAEVTEPKGYTALAAEIKKGPLGDLPASKDFNSKFALTPFRLSTTKEFTEMFERLPLLYDEKDEEEGSGKFIRRSLFGYFCRRCFLSFCKLSFTVRNLALPHAKYLVNQNQDYQIHKTSLDKKPLATGEAYAAFEKGLAVGDENIATENLRRFFEQHFHQGSDSLLHRLPPTERGAKPILNDIQPDLHPLEVLFDVQKLVQISNQQPLSASFEKIVQATGLYDHWLDVQRGAFVEAEQWGQHAVQSVVWNMHGSIQLAQVEENIVTAFTEVGGDDNNRLIVNLNRAYHRARQGKYEDAIAILLEPDVWCGLTLTQYHNWANKIWHIFALRASRRGQERQFSDFLKQRRPHGVYRAREYWFWSPTPLGSMVRDPIYEAMQMRHADQAHAWVEPLLKALWHAEFQGRYGLYRTALVILADVGLEFGMTQWCRRIIDEIMPQVISGAELEQRALACFTLARCIIASGDSSPEALRECLPYLSMAEADYATLEILRSLQDVQYLLSVVYHNLGMTAERDEAAVRHLRTEEERKKAATTILEPWVLEVWELVGDVGAALAAR</sequence>
<dbReference type="GO" id="GO:0031145">
    <property type="term" value="P:anaphase-promoting complex-dependent catabolic process"/>
    <property type="evidence" value="ECO:0007669"/>
    <property type="project" value="TreeGrafter"/>
</dbReference>
<dbReference type="STRING" id="670580.A0A1X6NA27"/>
<dbReference type="OrthoDB" id="2504561at2759"/>
<gene>
    <name evidence="5" type="ORF">POSPLADRAFT_1044618</name>
</gene>
<dbReference type="GeneID" id="36323524"/>
<keyword evidence="1" id="KW-0132">Cell division</keyword>
<evidence type="ECO:0000256" key="2">
    <source>
        <dbReference type="ARBA" id="ARBA00022776"/>
    </source>
</evidence>
<dbReference type="GO" id="GO:0045842">
    <property type="term" value="P:positive regulation of mitotic metaphase/anaphase transition"/>
    <property type="evidence" value="ECO:0007669"/>
    <property type="project" value="TreeGrafter"/>
</dbReference>
<dbReference type="PANTHER" id="PTHR12830">
    <property type="entry name" value="ANAPHASE-PROMOTING COMPLEX SUBUNIT 5"/>
    <property type="match status" value="1"/>
</dbReference>
<dbReference type="Proteomes" id="UP000194127">
    <property type="component" value="Unassembled WGS sequence"/>
</dbReference>
<organism evidence="5 6">
    <name type="scientific">Postia placenta MAD-698-R-SB12</name>
    <dbReference type="NCBI Taxonomy" id="670580"/>
    <lineage>
        <taxon>Eukaryota</taxon>
        <taxon>Fungi</taxon>
        <taxon>Dikarya</taxon>
        <taxon>Basidiomycota</taxon>
        <taxon>Agaricomycotina</taxon>
        <taxon>Agaricomycetes</taxon>
        <taxon>Polyporales</taxon>
        <taxon>Adustoporiaceae</taxon>
        <taxon>Rhodonia</taxon>
    </lineage>
</organism>
<dbReference type="RefSeq" id="XP_024342007.1">
    <property type="nucleotide sequence ID" value="XM_024478574.1"/>
</dbReference>
<evidence type="ECO:0000313" key="5">
    <source>
        <dbReference type="EMBL" id="OSX65213.1"/>
    </source>
</evidence>
<accession>A0A1X6NA27</accession>
<evidence type="ECO:0000256" key="4">
    <source>
        <dbReference type="ARBA" id="ARBA00023306"/>
    </source>
</evidence>
<keyword evidence="3" id="KW-0833">Ubl conjugation pathway</keyword>
<reference evidence="5 6" key="1">
    <citation type="submission" date="2017-04" db="EMBL/GenBank/DDBJ databases">
        <title>Genome Sequence of the Model Brown-Rot Fungus Postia placenta SB12.</title>
        <authorList>
            <consortium name="DOE Joint Genome Institute"/>
            <person name="Gaskell J."/>
            <person name="Kersten P."/>
            <person name="Larrondo L.F."/>
            <person name="Canessa P."/>
            <person name="Martinez D."/>
            <person name="Hibbett D."/>
            <person name="Schmoll M."/>
            <person name="Kubicek C.P."/>
            <person name="Martinez A.T."/>
            <person name="Yadav J."/>
            <person name="Master E."/>
            <person name="Magnuson J.K."/>
            <person name="James T."/>
            <person name="Yaver D."/>
            <person name="Berka R."/>
            <person name="Labutti K."/>
            <person name="Lipzen A."/>
            <person name="Aerts A."/>
            <person name="Barry K."/>
            <person name="Henrissat B."/>
            <person name="Blanchette R."/>
            <person name="Grigoriev I."/>
            <person name="Cullen D."/>
        </authorList>
    </citation>
    <scope>NUCLEOTIDE SEQUENCE [LARGE SCALE GENOMIC DNA]</scope>
    <source>
        <strain evidence="5 6">MAD-698-R-SB12</strain>
    </source>
</reference>
<name>A0A1X6NA27_9APHY</name>
<keyword evidence="4" id="KW-0131">Cell cycle</keyword>
<protein>
    <recommendedName>
        <fullName evidence="7">Anaphase-promoting complex subunit 5</fullName>
    </recommendedName>
</protein>
<dbReference type="InterPro" id="IPR037679">
    <property type="entry name" value="Apc5"/>
</dbReference>
<dbReference type="AlphaFoldDB" id="A0A1X6NA27"/>
<dbReference type="PANTHER" id="PTHR12830:SF9">
    <property type="entry name" value="ANAPHASE-PROMOTING COMPLEX SUBUNIT 5"/>
    <property type="match status" value="1"/>
</dbReference>
<evidence type="ECO:0000313" key="6">
    <source>
        <dbReference type="Proteomes" id="UP000194127"/>
    </source>
</evidence>
<dbReference type="GO" id="GO:0070979">
    <property type="term" value="P:protein K11-linked ubiquitination"/>
    <property type="evidence" value="ECO:0007669"/>
    <property type="project" value="TreeGrafter"/>
</dbReference>
<evidence type="ECO:0008006" key="7">
    <source>
        <dbReference type="Google" id="ProtNLM"/>
    </source>
</evidence>
<dbReference type="GO" id="GO:0005680">
    <property type="term" value="C:anaphase-promoting complex"/>
    <property type="evidence" value="ECO:0007669"/>
    <property type="project" value="InterPro"/>
</dbReference>